<gene>
    <name evidence="1" type="ORF">HMPREF9241_01700</name>
</gene>
<dbReference type="HOGENOM" id="CLU_1902208_0_0_11"/>
<dbReference type="STRING" id="883077.HMPREF9241_01700"/>
<name>K0YZ12_9ACTO</name>
<dbReference type="EMBL" id="AGWQ01000010">
    <property type="protein sequence ID" value="EJZ84924.1"/>
    <property type="molecule type" value="Genomic_DNA"/>
</dbReference>
<dbReference type="RefSeq" id="WP_006681896.1">
    <property type="nucleotide sequence ID" value="NZ_JH815212.1"/>
</dbReference>
<evidence type="ECO:0000313" key="1">
    <source>
        <dbReference type="EMBL" id="EJZ84924.1"/>
    </source>
</evidence>
<reference evidence="1 2" key="1">
    <citation type="submission" date="2012-07" db="EMBL/GenBank/DDBJ databases">
        <title>The Genome Sequence of Actinomyces turicensis ACS-279-V-COL4.</title>
        <authorList>
            <consortium name="The Broad Institute Genome Sequencing Platform"/>
            <person name="Earl A."/>
            <person name="Ward D."/>
            <person name="Feldgarden M."/>
            <person name="Gevers D."/>
            <person name="Saerens B."/>
            <person name="Vaneechoutte M."/>
            <person name="Walker B."/>
            <person name="Young S.K."/>
            <person name="Zeng Q."/>
            <person name="Gargeya S."/>
            <person name="Fitzgerald M."/>
            <person name="Haas B."/>
            <person name="Abouelleil A."/>
            <person name="Alvarado L."/>
            <person name="Arachchi H.M."/>
            <person name="Berlin A."/>
            <person name="Chapman S.B."/>
            <person name="Goldberg J."/>
            <person name="Griggs A."/>
            <person name="Gujja S."/>
            <person name="Hansen M."/>
            <person name="Howarth C."/>
            <person name="Imamovic A."/>
            <person name="Larimer J."/>
            <person name="McCowen C."/>
            <person name="Montmayeur A."/>
            <person name="Murphy C."/>
            <person name="Neiman D."/>
            <person name="Pearson M."/>
            <person name="Priest M."/>
            <person name="Roberts A."/>
            <person name="Saif S."/>
            <person name="Shea T."/>
            <person name="Sisk P."/>
            <person name="Sykes S."/>
            <person name="Wortman J."/>
            <person name="Nusbaum C."/>
            <person name="Birren B."/>
        </authorList>
    </citation>
    <scope>NUCLEOTIDE SEQUENCE [LARGE SCALE GENOMIC DNA]</scope>
    <source>
        <strain evidence="1 2">ACS-279-V-Col4</strain>
    </source>
</reference>
<keyword evidence="2" id="KW-1185">Reference proteome</keyword>
<evidence type="ECO:0000313" key="2">
    <source>
        <dbReference type="Proteomes" id="UP000003994"/>
    </source>
</evidence>
<protein>
    <recommendedName>
        <fullName evidence="3">Phage protein Gp19/Gp15/Gp42</fullName>
    </recommendedName>
</protein>
<dbReference type="Proteomes" id="UP000003994">
    <property type="component" value="Unassembled WGS sequence"/>
</dbReference>
<sequence>MGVPYAVFDDVETRWVSSVFIPAPEVVNAYLADATMVMDAELPTLRAMTDSDKEAKDRATFICARMVIRVLSNPDQVRSTQDNTGPFTESVTYSTESLAGLTLTAQDKRFLMGPSWSNTGGAFEIDPLAGVVA</sequence>
<comment type="caution">
    <text evidence="1">The sequence shown here is derived from an EMBL/GenBank/DDBJ whole genome shotgun (WGS) entry which is preliminary data.</text>
</comment>
<accession>K0YZ12</accession>
<proteinExistence type="predicted"/>
<organism evidence="1 2">
    <name type="scientific">Schaalia turicensis ACS-279-V-Col4</name>
    <dbReference type="NCBI Taxonomy" id="883077"/>
    <lineage>
        <taxon>Bacteria</taxon>
        <taxon>Bacillati</taxon>
        <taxon>Actinomycetota</taxon>
        <taxon>Actinomycetes</taxon>
        <taxon>Actinomycetales</taxon>
        <taxon>Actinomycetaceae</taxon>
        <taxon>Schaalia</taxon>
    </lineage>
</organism>
<dbReference type="AlphaFoldDB" id="K0YZ12"/>
<dbReference type="PATRIC" id="fig|883077.3.peg.1713"/>
<evidence type="ECO:0008006" key="3">
    <source>
        <dbReference type="Google" id="ProtNLM"/>
    </source>
</evidence>